<dbReference type="SUPFAM" id="SSF56770">
    <property type="entry name" value="HydA/Nqo6-like"/>
    <property type="match status" value="1"/>
</dbReference>
<dbReference type="GO" id="GO:0030313">
    <property type="term" value="C:cell envelope"/>
    <property type="evidence" value="ECO:0007669"/>
    <property type="project" value="UniProtKB-SubCell"/>
</dbReference>
<keyword evidence="7 13" id="KW-0479">Metal-binding</keyword>
<dbReference type="GO" id="GO:0008901">
    <property type="term" value="F:ferredoxin hydrogenase activity"/>
    <property type="evidence" value="ECO:0007669"/>
    <property type="project" value="InterPro"/>
</dbReference>
<keyword evidence="10 13" id="KW-0408">Iron</keyword>
<accession>C0GFF8</accession>
<dbReference type="Pfam" id="PF14720">
    <property type="entry name" value="NiFe_hyd_SSU_C"/>
    <property type="match status" value="1"/>
</dbReference>
<evidence type="ECO:0000259" key="14">
    <source>
        <dbReference type="Pfam" id="PF01058"/>
    </source>
</evidence>
<comment type="subcellular location">
    <subcellularLocation>
        <location evidence="3">Cell envelope</location>
    </subcellularLocation>
</comment>
<dbReference type="GO" id="GO:0033748">
    <property type="term" value="F:hydrogenase (acceptor) activity"/>
    <property type="evidence" value="ECO:0007669"/>
    <property type="project" value="UniProtKB-EC"/>
</dbReference>
<evidence type="ECO:0000256" key="5">
    <source>
        <dbReference type="ARBA" id="ARBA00011771"/>
    </source>
</evidence>
<evidence type="ECO:0000256" key="10">
    <source>
        <dbReference type="ARBA" id="ARBA00023004"/>
    </source>
</evidence>
<feature type="binding site" evidence="13">
    <location>
        <position position="25"/>
    </location>
    <ligand>
        <name>[4Fe-4S] cluster</name>
        <dbReference type="ChEBI" id="CHEBI:49883"/>
        <label>1</label>
    </ligand>
</feature>
<gene>
    <name evidence="16" type="ORF">DealDRAFT_1217</name>
</gene>
<dbReference type="GO" id="GO:0046872">
    <property type="term" value="F:metal ion binding"/>
    <property type="evidence" value="ECO:0007669"/>
    <property type="project" value="UniProtKB-KW"/>
</dbReference>
<evidence type="ECO:0000256" key="6">
    <source>
        <dbReference type="ARBA" id="ARBA00022485"/>
    </source>
</evidence>
<dbReference type="PRINTS" id="PR00614">
    <property type="entry name" value="NIHGNASESMLL"/>
</dbReference>
<organism evidence="16 17">
    <name type="scientific">Dethiobacter alkaliphilus AHT 1</name>
    <dbReference type="NCBI Taxonomy" id="555088"/>
    <lineage>
        <taxon>Bacteria</taxon>
        <taxon>Bacillati</taxon>
        <taxon>Bacillota</taxon>
        <taxon>Dethiobacteria</taxon>
        <taxon>Dethiobacterales</taxon>
        <taxon>Dethiobacteraceae</taxon>
        <taxon>Dethiobacter</taxon>
    </lineage>
</organism>
<dbReference type="PANTHER" id="PTHR30013:SF7">
    <property type="entry name" value="HYDROGENASE-2 SMALL CHAIN"/>
    <property type="match status" value="1"/>
</dbReference>
<dbReference type="GO" id="GO:0009061">
    <property type="term" value="P:anaerobic respiration"/>
    <property type="evidence" value="ECO:0007669"/>
    <property type="project" value="TreeGrafter"/>
</dbReference>
<evidence type="ECO:0000256" key="4">
    <source>
        <dbReference type="ARBA" id="ARBA00006605"/>
    </source>
</evidence>
<dbReference type="Proteomes" id="UP000006443">
    <property type="component" value="Unassembled WGS sequence"/>
</dbReference>
<evidence type="ECO:0000256" key="1">
    <source>
        <dbReference type="ARBA" id="ARBA00001927"/>
    </source>
</evidence>
<evidence type="ECO:0000256" key="11">
    <source>
        <dbReference type="ARBA" id="ARBA00023014"/>
    </source>
</evidence>
<evidence type="ECO:0000256" key="9">
    <source>
        <dbReference type="ARBA" id="ARBA00023002"/>
    </source>
</evidence>
<dbReference type="STRING" id="555088.DealDRAFT_1217"/>
<keyword evidence="8" id="KW-0732">Signal</keyword>
<dbReference type="NCBIfam" id="TIGR00391">
    <property type="entry name" value="hydA"/>
    <property type="match status" value="1"/>
</dbReference>
<comment type="caution">
    <text evidence="16">The sequence shown here is derived from an EMBL/GenBank/DDBJ whole genome shotgun (WGS) entry which is preliminary data.</text>
</comment>
<evidence type="ECO:0000256" key="3">
    <source>
        <dbReference type="ARBA" id="ARBA00004196"/>
    </source>
</evidence>
<dbReference type="InterPro" id="IPR027394">
    <property type="entry name" value="Cytochrome-c3_hydrogenase_C"/>
</dbReference>
<evidence type="ECO:0000259" key="15">
    <source>
        <dbReference type="Pfam" id="PF14720"/>
    </source>
</evidence>
<proteinExistence type="inferred from homology"/>
<comment type="subunit">
    <text evidence="5">Heterodimer of a large and a small subunit.</text>
</comment>
<feature type="domain" description="NADH:ubiquinone oxidoreductase-like 20kDa subunit" evidence="14">
    <location>
        <begin position="25"/>
        <end position="175"/>
    </location>
</feature>
<dbReference type="InterPro" id="IPR006137">
    <property type="entry name" value="NADH_UbQ_OxRdtase-like_20kDa"/>
</dbReference>
<dbReference type="GO" id="GO:0051538">
    <property type="term" value="F:3 iron, 4 sulfur cluster binding"/>
    <property type="evidence" value="ECO:0007669"/>
    <property type="project" value="UniProtKB-KW"/>
</dbReference>
<dbReference type="Pfam" id="PF01058">
    <property type="entry name" value="Oxidored_q6"/>
    <property type="match status" value="1"/>
</dbReference>
<evidence type="ECO:0000256" key="7">
    <source>
        <dbReference type="ARBA" id="ARBA00022723"/>
    </source>
</evidence>
<evidence type="ECO:0000313" key="16">
    <source>
        <dbReference type="EMBL" id="EEG77918.1"/>
    </source>
</evidence>
<dbReference type="PIRSF" id="PIRSF000310">
    <property type="entry name" value="NiFe_hyd_ssu"/>
    <property type="match status" value="1"/>
</dbReference>
<dbReference type="Gene3D" id="4.10.480.10">
    <property type="entry name" value="Cytochrome-c3 hydrogenase, C-terminal domain"/>
    <property type="match status" value="1"/>
</dbReference>
<evidence type="ECO:0000256" key="12">
    <source>
        <dbReference type="ARBA" id="ARBA00023291"/>
    </source>
</evidence>
<dbReference type="GO" id="GO:0016020">
    <property type="term" value="C:membrane"/>
    <property type="evidence" value="ECO:0007669"/>
    <property type="project" value="TreeGrafter"/>
</dbReference>
<dbReference type="EC" id="1.12.99.6" evidence="16"/>
<evidence type="ECO:0000313" key="17">
    <source>
        <dbReference type="Proteomes" id="UP000006443"/>
    </source>
</evidence>
<feature type="binding site" evidence="13">
    <location>
        <position position="128"/>
    </location>
    <ligand>
        <name>[4Fe-4S] cluster</name>
        <dbReference type="ChEBI" id="CHEBI:49883"/>
        <label>1</label>
    </ligand>
</feature>
<feature type="binding site" evidence="13">
    <location>
        <position position="259"/>
    </location>
    <ligand>
        <name>[3Fe-4S] cluster</name>
        <dbReference type="ChEBI" id="CHEBI:21137"/>
    </ligand>
</feature>
<dbReference type="GO" id="GO:0009055">
    <property type="term" value="F:electron transfer activity"/>
    <property type="evidence" value="ECO:0007669"/>
    <property type="project" value="TreeGrafter"/>
</dbReference>
<dbReference type="InterPro" id="IPR037148">
    <property type="entry name" value="NiFe-Hase_small_C_sf"/>
</dbReference>
<dbReference type="RefSeq" id="WP_008515822.1">
    <property type="nucleotide sequence ID" value="NZ_ACJM01000005.1"/>
</dbReference>
<dbReference type="eggNOG" id="COG1740">
    <property type="taxonomic scope" value="Bacteria"/>
</dbReference>
<keyword evidence="17" id="KW-1185">Reference proteome</keyword>
<evidence type="ECO:0000256" key="8">
    <source>
        <dbReference type="ARBA" id="ARBA00022729"/>
    </source>
</evidence>
<dbReference type="InterPro" id="IPR001821">
    <property type="entry name" value="NiFe_hydrogenase_ssu"/>
</dbReference>
<keyword evidence="11 13" id="KW-0411">Iron-sulfur</keyword>
<protein>
    <submittedName>
        <fullName evidence="16">Hydrogenase (NiFe) small subunit HydA</fullName>
        <ecNumber evidence="16">1.12.99.6</ecNumber>
    </submittedName>
</protein>
<sequence>MFKVKKAGKQSRPKSPLLWLGTNTCGGDALSFMNSLDPGYWDVLTDLIDFRYFYLNMTAEGDMATGILDDAMVRWPGKYILVVEGTVPVKSNGLYSVVGWRNGEPLTALQAVQELGAKARHVIAVGTCASFGGPFAASPNPTGSLPVQSVLDNRVINVPGCPVNPDWMMGTLVHLIRFGEPKLDSFGRPLLFYKETIHNQCQRRHYFDNSIFAKQPGEPWCLYKVGCKGPDTFADCPNRQWSGEHLSWPVKANAPCIGCVNPEFPDGNAPFFEHLSDVYLPGTRVTANRVGAITAAATALGIGAHLTGTILTGRLASTYKKGFSGTKKGLKTIGKLMQGLGKKR</sequence>
<feature type="binding site" evidence="13">
    <location>
        <position position="236"/>
    </location>
    <ligand>
        <name>[3Fe-4S] cluster</name>
        <dbReference type="ChEBI" id="CHEBI:21137"/>
    </ligand>
</feature>
<dbReference type="PANTHER" id="PTHR30013">
    <property type="entry name" value="NIFE / NIFESE HYDROGENASE SMALL SUBUNIT FAMILY MEMBER"/>
    <property type="match status" value="1"/>
</dbReference>
<feature type="binding site" evidence="13">
    <location>
        <position position="227"/>
    </location>
    <ligand>
        <name>[4Fe-4S] cluster</name>
        <dbReference type="ChEBI" id="CHEBI:49883"/>
        <label>2</label>
    </ligand>
</feature>
<keyword evidence="9 16" id="KW-0560">Oxidoreductase</keyword>
<comment type="cofactor">
    <cofactor evidence="1">
        <name>[3Fe-4S] cluster</name>
        <dbReference type="ChEBI" id="CHEBI:21137"/>
    </cofactor>
</comment>
<dbReference type="InterPro" id="IPR037024">
    <property type="entry name" value="NiFe_Hase_small_N_sf"/>
</dbReference>
<evidence type="ECO:0000256" key="2">
    <source>
        <dbReference type="ARBA" id="ARBA00001966"/>
    </source>
</evidence>
<dbReference type="GO" id="GO:0044569">
    <property type="term" value="C:[Ni-Fe] hydrogenase complex"/>
    <property type="evidence" value="ECO:0007669"/>
    <property type="project" value="TreeGrafter"/>
</dbReference>
<feature type="binding site" evidence="13">
    <location>
        <position position="256"/>
    </location>
    <ligand>
        <name>[3Fe-4S] cluster</name>
        <dbReference type="ChEBI" id="CHEBI:21137"/>
    </ligand>
</feature>
<dbReference type="AlphaFoldDB" id="C0GFF8"/>
<dbReference type="GO" id="GO:0051539">
    <property type="term" value="F:4 iron, 4 sulfur cluster binding"/>
    <property type="evidence" value="ECO:0007669"/>
    <property type="project" value="UniProtKB-KW"/>
</dbReference>
<comment type="cofactor">
    <cofactor evidence="2">
        <name>[4Fe-4S] cluster</name>
        <dbReference type="ChEBI" id="CHEBI:49883"/>
    </cofactor>
</comment>
<comment type="similarity">
    <text evidence="4">Belongs to the [NiFe]/[NiFeSe] hydrogenase small subunit family.</text>
</comment>
<dbReference type="EMBL" id="ACJM01000005">
    <property type="protein sequence ID" value="EEG77918.1"/>
    <property type="molecule type" value="Genomic_DNA"/>
</dbReference>
<keyword evidence="12 13" id="KW-0003">3Fe-4S</keyword>
<feature type="binding site" evidence="13">
    <location>
        <position position="201"/>
    </location>
    <ligand>
        <name>[4Fe-4S] cluster</name>
        <dbReference type="ChEBI" id="CHEBI:49883"/>
        <label>2</label>
    </ligand>
</feature>
<dbReference type="Gene3D" id="3.40.50.700">
    <property type="entry name" value="NADH:ubiquinone oxidoreductase-like, 20kDa subunit"/>
    <property type="match status" value="1"/>
</dbReference>
<keyword evidence="6 13" id="KW-0004">4Fe-4S</keyword>
<dbReference type="GO" id="GO:0009375">
    <property type="term" value="C:ferredoxin hydrogenase complex"/>
    <property type="evidence" value="ECO:0007669"/>
    <property type="project" value="InterPro"/>
</dbReference>
<feature type="domain" description="Cytochrome-c3 hydrogenase C-terminal" evidence="15">
    <location>
        <begin position="193"/>
        <end position="271"/>
    </location>
</feature>
<dbReference type="OrthoDB" id="9766729at2"/>
<name>C0GFF8_DETAL</name>
<feature type="binding site" evidence="13">
    <location>
        <position position="221"/>
    </location>
    <ligand>
        <name>[4Fe-4S] cluster</name>
        <dbReference type="ChEBI" id="CHEBI:49883"/>
        <label>2</label>
    </ligand>
</feature>
<reference evidence="16 17" key="1">
    <citation type="submission" date="2009-02" db="EMBL/GenBank/DDBJ databases">
        <title>Sequencing of the draft genome and assembly of Dethiobacter alkaliphilus AHT 1.</title>
        <authorList>
            <consortium name="US DOE Joint Genome Institute (JGI-PGF)"/>
            <person name="Lucas S."/>
            <person name="Copeland A."/>
            <person name="Lapidus A."/>
            <person name="Glavina del Rio T."/>
            <person name="Dalin E."/>
            <person name="Tice H."/>
            <person name="Bruce D."/>
            <person name="Goodwin L."/>
            <person name="Pitluck S."/>
            <person name="Larimer F."/>
            <person name="Land M.L."/>
            <person name="Hauser L."/>
            <person name="Muyzer G."/>
        </authorList>
    </citation>
    <scope>NUCLEOTIDE SEQUENCE [LARGE SCALE GENOMIC DNA]</scope>
    <source>
        <strain evidence="16 17">AHT 1</strain>
    </source>
</reference>
<evidence type="ECO:0000256" key="13">
    <source>
        <dbReference type="PIRSR" id="PIRSR000310-1"/>
    </source>
</evidence>
<feature type="binding site" evidence="13">
    <location>
        <position position="198"/>
    </location>
    <ligand>
        <name>[4Fe-4S] cluster</name>
        <dbReference type="ChEBI" id="CHEBI:49883"/>
        <label>2</label>
    </ligand>
</feature>
<feature type="binding site" evidence="13">
    <location>
        <position position="161"/>
    </location>
    <ligand>
        <name>[4Fe-4S] cluster</name>
        <dbReference type="ChEBI" id="CHEBI:49883"/>
        <label>1</label>
    </ligand>
</feature>